<gene>
    <name evidence="1" type="ORF">EPI10_006764</name>
</gene>
<reference evidence="2" key="1">
    <citation type="journal article" date="2019" name="Plant Biotechnol. J.">
        <title>Genome sequencing of the Australian wild diploid species Gossypium australe highlights disease resistance and delayed gland morphogenesis.</title>
        <authorList>
            <person name="Cai Y."/>
            <person name="Cai X."/>
            <person name="Wang Q."/>
            <person name="Wang P."/>
            <person name="Zhang Y."/>
            <person name="Cai C."/>
            <person name="Xu Y."/>
            <person name="Wang K."/>
            <person name="Zhou Z."/>
            <person name="Wang C."/>
            <person name="Geng S."/>
            <person name="Li B."/>
            <person name="Dong Q."/>
            <person name="Hou Y."/>
            <person name="Wang H."/>
            <person name="Ai P."/>
            <person name="Liu Z."/>
            <person name="Yi F."/>
            <person name="Sun M."/>
            <person name="An G."/>
            <person name="Cheng J."/>
            <person name="Zhang Y."/>
            <person name="Shi Q."/>
            <person name="Xie Y."/>
            <person name="Shi X."/>
            <person name="Chang Y."/>
            <person name="Huang F."/>
            <person name="Chen Y."/>
            <person name="Hong S."/>
            <person name="Mi L."/>
            <person name="Sun Q."/>
            <person name="Zhang L."/>
            <person name="Zhou B."/>
            <person name="Peng R."/>
            <person name="Zhang X."/>
            <person name="Liu F."/>
        </authorList>
    </citation>
    <scope>NUCLEOTIDE SEQUENCE [LARGE SCALE GENOMIC DNA]</scope>
    <source>
        <strain evidence="2">cv. PA1801</strain>
    </source>
</reference>
<sequence>MLLGSRGITSSTHSYIVSNLACELGILVETIRLGMTFMSFLGKDDCGHWEKLEFLSNVVPTTKVEKLLSKGYEAYLAYVLNSGSRDLRF</sequence>
<organism evidence="1 2">
    <name type="scientific">Gossypium australe</name>
    <dbReference type="NCBI Taxonomy" id="47621"/>
    <lineage>
        <taxon>Eukaryota</taxon>
        <taxon>Viridiplantae</taxon>
        <taxon>Streptophyta</taxon>
        <taxon>Embryophyta</taxon>
        <taxon>Tracheophyta</taxon>
        <taxon>Spermatophyta</taxon>
        <taxon>Magnoliopsida</taxon>
        <taxon>eudicotyledons</taxon>
        <taxon>Gunneridae</taxon>
        <taxon>Pentapetalae</taxon>
        <taxon>rosids</taxon>
        <taxon>malvids</taxon>
        <taxon>Malvales</taxon>
        <taxon>Malvaceae</taxon>
        <taxon>Malvoideae</taxon>
        <taxon>Gossypium</taxon>
    </lineage>
</organism>
<dbReference type="EMBL" id="SMMG02000002">
    <property type="protein sequence ID" value="KAA3484694.1"/>
    <property type="molecule type" value="Genomic_DNA"/>
</dbReference>
<evidence type="ECO:0000313" key="1">
    <source>
        <dbReference type="EMBL" id="KAA3484694.1"/>
    </source>
</evidence>
<evidence type="ECO:0000313" key="2">
    <source>
        <dbReference type="Proteomes" id="UP000325315"/>
    </source>
</evidence>
<proteinExistence type="predicted"/>
<name>A0A5B6WUD6_9ROSI</name>
<protein>
    <submittedName>
        <fullName evidence="1">Uncharacterized protein</fullName>
    </submittedName>
</protein>
<accession>A0A5B6WUD6</accession>
<dbReference type="Proteomes" id="UP000325315">
    <property type="component" value="Unassembled WGS sequence"/>
</dbReference>
<dbReference type="AlphaFoldDB" id="A0A5B6WUD6"/>
<comment type="caution">
    <text evidence="1">The sequence shown here is derived from an EMBL/GenBank/DDBJ whole genome shotgun (WGS) entry which is preliminary data.</text>
</comment>
<keyword evidence="2" id="KW-1185">Reference proteome</keyword>